<keyword evidence="7" id="KW-0378">Hydrolase</keyword>
<feature type="domain" description="RNase H type-1" evidence="8">
    <location>
        <begin position="350"/>
        <end position="505"/>
    </location>
</feature>
<accession>A0A409YJ61</accession>
<dbReference type="Gene3D" id="3.30.420.10">
    <property type="entry name" value="Ribonuclease H-like superfamily/Ribonuclease H"/>
    <property type="match status" value="2"/>
</dbReference>
<keyword evidence="4" id="KW-0540">Nuclease</keyword>
<evidence type="ECO:0000256" key="7">
    <source>
        <dbReference type="ARBA" id="ARBA00022801"/>
    </source>
</evidence>
<keyword evidence="5" id="KW-0479">Metal-binding</keyword>
<comment type="caution">
    <text evidence="9">The sequence shown here is derived from an EMBL/GenBank/DDBJ whole genome shotgun (WGS) entry which is preliminary data.</text>
</comment>
<dbReference type="Pfam" id="PF00075">
    <property type="entry name" value="RNase_H"/>
    <property type="match status" value="2"/>
</dbReference>
<dbReference type="PROSITE" id="PS50879">
    <property type="entry name" value="RNASE_H_1"/>
    <property type="match status" value="1"/>
</dbReference>
<dbReference type="AlphaFoldDB" id="A0A409YJ61"/>
<dbReference type="InterPro" id="IPR036397">
    <property type="entry name" value="RNaseH_sf"/>
</dbReference>
<dbReference type="InterPro" id="IPR050092">
    <property type="entry name" value="RNase_H"/>
</dbReference>
<evidence type="ECO:0000256" key="5">
    <source>
        <dbReference type="ARBA" id="ARBA00022723"/>
    </source>
</evidence>
<dbReference type="InterPro" id="IPR002156">
    <property type="entry name" value="RNaseH_domain"/>
</dbReference>
<gene>
    <name evidence="9" type="ORF">CVT26_004535</name>
</gene>
<evidence type="ECO:0000259" key="8">
    <source>
        <dbReference type="PROSITE" id="PS50879"/>
    </source>
</evidence>
<dbReference type="GO" id="GO:0004523">
    <property type="term" value="F:RNA-DNA hybrid ribonuclease activity"/>
    <property type="evidence" value="ECO:0007669"/>
    <property type="project" value="UniProtKB-EC"/>
</dbReference>
<protein>
    <recommendedName>
        <fullName evidence="3">ribonuclease H</fullName>
        <ecNumber evidence="3">3.1.26.4</ecNumber>
    </recommendedName>
</protein>
<evidence type="ECO:0000256" key="2">
    <source>
        <dbReference type="ARBA" id="ARBA00005300"/>
    </source>
</evidence>
<sequence>MPQEEAIELYTGIAIIDGPESSSDDYNYHSDPDSEQEWYQPRMLLMPSNIERELADGRRMSAEEEAEINRVLARLRRPNVVIDRSAPLCRVFVPRPCDQPSLLECERRQTPEALFPPQWNRSTFSRIRYIHIRDRDTLLLQTDGACLNNGRRRPSAGYAFVSGPPLPGYPNHGVASDKLPRADATSNRAELIAVIAALGARSWVGEGFEKVVVATDSETQGRTHATQNFIIRPAEPGSTNQEDNSEAFQSNKYVSRMHIIPSNAEYEILQRKPDLTQAEVDDINRILARMRMSATVPIDPSAPLCRAFVPDPHDEPSLIECERRSTPEALFPPQWNRGTFPMIRYIHIRDRNTVLLQTDGACLDNGGRQPSAGYGLVCGPPLPGYPDHGVLSVKLPPADATSNRAELIAVIAVLGGRIWAGEGFDKVVVATDSEYVVKGCTERCRKWQARNWKTSAGQPVKNKDLWEELIWTVEEMMRRQCEVLFWQIPREWNSKADAAAKSAAAREETGSEE</sequence>
<dbReference type="InParanoid" id="A0A409YJ61"/>
<dbReference type="EMBL" id="NHYE01000788">
    <property type="protein sequence ID" value="PPR03030.1"/>
    <property type="molecule type" value="Genomic_DNA"/>
</dbReference>
<comment type="similarity">
    <text evidence="2">Belongs to the RNase H family.</text>
</comment>
<proteinExistence type="inferred from homology"/>
<evidence type="ECO:0000313" key="10">
    <source>
        <dbReference type="Proteomes" id="UP000284706"/>
    </source>
</evidence>
<evidence type="ECO:0000256" key="1">
    <source>
        <dbReference type="ARBA" id="ARBA00000077"/>
    </source>
</evidence>
<dbReference type="PANTHER" id="PTHR10642:SF26">
    <property type="entry name" value="RIBONUCLEASE H1"/>
    <property type="match status" value="1"/>
</dbReference>
<evidence type="ECO:0000256" key="3">
    <source>
        <dbReference type="ARBA" id="ARBA00012180"/>
    </source>
</evidence>
<organism evidence="9 10">
    <name type="scientific">Gymnopilus dilepis</name>
    <dbReference type="NCBI Taxonomy" id="231916"/>
    <lineage>
        <taxon>Eukaryota</taxon>
        <taxon>Fungi</taxon>
        <taxon>Dikarya</taxon>
        <taxon>Basidiomycota</taxon>
        <taxon>Agaricomycotina</taxon>
        <taxon>Agaricomycetes</taxon>
        <taxon>Agaricomycetidae</taxon>
        <taxon>Agaricales</taxon>
        <taxon>Agaricineae</taxon>
        <taxon>Hymenogastraceae</taxon>
        <taxon>Gymnopilus</taxon>
    </lineage>
</organism>
<comment type="catalytic activity">
    <reaction evidence="1">
        <text>Endonucleolytic cleavage to 5'-phosphomonoester.</text>
        <dbReference type="EC" id="3.1.26.4"/>
    </reaction>
</comment>
<dbReference type="STRING" id="231916.A0A409YJ61"/>
<dbReference type="GO" id="GO:0046872">
    <property type="term" value="F:metal ion binding"/>
    <property type="evidence" value="ECO:0007669"/>
    <property type="project" value="UniProtKB-KW"/>
</dbReference>
<dbReference type="CDD" id="cd13934">
    <property type="entry name" value="RNase_H_Dikarya_like"/>
    <property type="match status" value="1"/>
</dbReference>
<dbReference type="PANTHER" id="PTHR10642">
    <property type="entry name" value="RIBONUCLEASE H1"/>
    <property type="match status" value="1"/>
</dbReference>
<keyword evidence="10" id="KW-1185">Reference proteome</keyword>
<keyword evidence="6" id="KW-0255">Endonuclease</keyword>
<dbReference type="GO" id="GO:0043137">
    <property type="term" value="P:DNA replication, removal of RNA primer"/>
    <property type="evidence" value="ECO:0007669"/>
    <property type="project" value="TreeGrafter"/>
</dbReference>
<name>A0A409YJ61_9AGAR</name>
<dbReference type="SUPFAM" id="SSF53098">
    <property type="entry name" value="Ribonuclease H-like"/>
    <property type="match status" value="2"/>
</dbReference>
<evidence type="ECO:0000313" key="9">
    <source>
        <dbReference type="EMBL" id="PPR03030.1"/>
    </source>
</evidence>
<reference evidence="9 10" key="1">
    <citation type="journal article" date="2018" name="Evol. Lett.">
        <title>Horizontal gene cluster transfer increased hallucinogenic mushroom diversity.</title>
        <authorList>
            <person name="Reynolds H.T."/>
            <person name="Vijayakumar V."/>
            <person name="Gluck-Thaler E."/>
            <person name="Korotkin H.B."/>
            <person name="Matheny P.B."/>
            <person name="Slot J.C."/>
        </authorList>
    </citation>
    <scope>NUCLEOTIDE SEQUENCE [LARGE SCALE GENOMIC DNA]</scope>
    <source>
        <strain evidence="9 10">SRW20</strain>
    </source>
</reference>
<dbReference type="GO" id="GO:0003676">
    <property type="term" value="F:nucleic acid binding"/>
    <property type="evidence" value="ECO:0007669"/>
    <property type="project" value="InterPro"/>
</dbReference>
<dbReference type="Proteomes" id="UP000284706">
    <property type="component" value="Unassembled WGS sequence"/>
</dbReference>
<evidence type="ECO:0000256" key="6">
    <source>
        <dbReference type="ARBA" id="ARBA00022759"/>
    </source>
</evidence>
<evidence type="ECO:0000256" key="4">
    <source>
        <dbReference type="ARBA" id="ARBA00022722"/>
    </source>
</evidence>
<dbReference type="OrthoDB" id="407198at2759"/>
<dbReference type="InterPro" id="IPR012337">
    <property type="entry name" value="RNaseH-like_sf"/>
</dbReference>
<dbReference type="EC" id="3.1.26.4" evidence="3"/>